<feature type="compositionally biased region" description="Basic and acidic residues" evidence="14">
    <location>
        <begin position="581"/>
        <end position="590"/>
    </location>
</feature>
<dbReference type="InterPro" id="IPR013083">
    <property type="entry name" value="Znf_RING/FYVE/PHD"/>
</dbReference>
<dbReference type="GO" id="GO:0012505">
    <property type="term" value="C:endomembrane system"/>
    <property type="evidence" value="ECO:0007669"/>
    <property type="project" value="UniProtKB-SubCell"/>
</dbReference>
<evidence type="ECO:0000256" key="10">
    <source>
        <dbReference type="ARBA" id="ARBA00022833"/>
    </source>
</evidence>
<feature type="transmembrane region" description="Helical" evidence="15">
    <location>
        <begin position="483"/>
        <end position="501"/>
    </location>
</feature>
<feature type="region of interest" description="Disordered" evidence="14">
    <location>
        <begin position="110"/>
        <end position="129"/>
    </location>
</feature>
<feature type="transmembrane region" description="Helical" evidence="15">
    <location>
        <begin position="393"/>
        <end position="416"/>
    </location>
</feature>
<feature type="chain" id="PRO_5039913411" description="RING-type E3 ubiquitin transferase" evidence="16">
    <location>
        <begin position="21"/>
        <end position="863"/>
    </location>
</feature>
<comment type="subcellular location">
    <subcellularLocation>
        <location evidence="2">Endomembrane system</location>
        <topology evidence="2">Multi-pass membrane protein</topology>
    </subcellularLocation>
</comment>
<dbReference type="GO" id="GO:0008270">
    <property type="term" value="F:zinc ion binding"/>
    <property type="evidence" value="ECO:0007669"/>
    <property type="project" value="UniProtKB-KW"/>
</dbReference>
<feature type="transmembrane region" description="Helical" evidence="15">
    <location>
        <begin position="513"/>
        <end position="532"/>
    </location>
</feature>
<dbReference type="OrthoDB" id="8062037at2759"/>
<accession>A0A9K3GET2</accession>
<evidence type="ECO:0000256" key="2">
    <source>
        <dbReference type="ARBA" id="ARBA00004127"/>
    </source>
</evidence>
<feature type="region of interest" description="Disordered" evidence="14">
    <location>
        <begin position="574"/>
        <end position="635"/>
    </location>
</feature>
<organism evidence="18 19">
    <name type="scientific">Kipferlia bialata</name>
    <dbReference type="NCBI Taxonomy" id="797122"/>
    <lineage>
        <taxon>Eukaryota</taxon>
        <taxon>Metamonada</taxon>
        <taxon>Carpediemonas-like organisms</taxon>
        <taxon>Kipferlia</taxon>
    </lineage>
</organism>
<dbReference type="AlphaFoldDB" id="A0A9K3GET2"/>
<feature type="signal peptide" evidence="16">
    <location>
        <begin position="1"/>
        <end position="20"/>
    </location>
</feature>
<dbReference type="Proteomes" id="UP000265618">
    <property type="component" value="Unassembled WGS sequence"/>
</dbReference>
<dbReference type="InterPro" id="IPR021319">
    <property type="entry name" value="DUF2921"/>
</dbReference>
<feature type="region of interest" description="Disordered" evidence="14">
    <location>
        <begin position="672"/>
        <end position="697"/>
    </location>
</feature>
<keyword evidence="6 15" id="KW-0812">Transmembrane</keyword>
<evidence type="ECO:0000256" key="7">
    <source>
        <dbReference type="ARBA" id="ARBA00022723"/>
    </source>
</evidence>
<dbReference type="EMBL" id="BDIP01000022">
    <property type="protein sequence ID" value="GIQ79571.1"/>
    <property type="molecule type" value="Genomic_DNA"/>
</dbReference>
<comment type="caution">
    <text evidence="18">The sequence shown here is derived from an EMBL/GenBank/DDBJ whole genome shotgun (WGS) entry which is preliminary data.</text>
</comment>
<dbReference type="CDD" id="cd16448">
    <property type="entry name" value="RING-H2"/>
    <property type="match status" value="1"/>
</dbReference>
<evidence type="ECO:0000256" key="3">
    <source>
        <dbReference type="ARBA" id="ARBA00004906"/>
    </source>
</evidence>
<dbReference type="InterPro" id="IPR001841">
    <property type="entry name" value="Znf_RING"/>
</dbReference>
<dbReference type="PROSITE" id="PS50089">
    <property type="entry name" value="ZF_RING_2"/>
    <property type="match status" value="1"/>
</dbReference>
<dbReference type="Gene3D" id="3.30.40.10">
    <property type="entry name" value="Zinc/RING finger domain, C3HC4 (zinc finger)"/>
    <property type="match status" value="1"/>
</dbReference>
<evidence type="ECO:0000313" key="19">
    <source>
        <dbReference type="Proteomes" id="UP000265618"/>
    </source>
</evidence>
<dbReference type="Pfam" id="PF13639">
    <property type="entry name" value="zf-RING_2"/>
    <property type="match status" value="1"/>
</dbReference>
<evidence type="ECO:0000256" key="11">
    <source>
        <dbReference type="ARBA" id="ARBA00022989"/>
    </source>
</evidence>
<protein>
    <recommendedName>
        <fullName evidence="4">RING-type E3 ubiquitin transferase</fullName>
        <ecNumber evidence="4">2.3.2.27</ecNumber>
    </recommendedName>
</protein>
<keyword evidence="12 15" id="KW-0472">Membrane</keyword>
<evidence type="ECO:0000256" key="6">
    <source>
        <dbReference type="ARBA" id="ARBA00022692"/>
    </source>
</evidence>
<gene>
    <name evidence="18" type="ORF">KIPB_000232</name>
</gene>
<comment type="pathway">
    <text evidence="3">Protein modification; protein ubiquitination.</text>
</comment>
<name>A0A9K3GET2_9EUKA</name>
<proteinExistence type="predicted"/>
<evidence type="ECO:0000256" key="13">
    <source>
        <dbReference type="PROSITE-ProRule" id="PRU00175"/>
    </source>
</evidence>
<dbReference type="SMART" id="SM00184">
    <property type="entry name" value="RING"/>
    <property type="match status" value="1"/>
</dbReference>
<dbReference type="InterPro" id="IPR053238">
    <property type="entry name" value="RING-H2_zinc_finger"/>
</dbReference>
<keyword evidence="8 13" id="KW-0863">Zinc-finger</keyword>
<evidence type="ECO:0000256" key="9">
    <source>
        <dbReference type="ARBA" id="ARBA00022786"/>
    </source>
</evidence>
<dbReference type="Pfam" id="PF11145">
    <property type="entry name" value="DUF2921"/>
    <property type="match status" value="1"/>
</dbReference>
<feature type="compositionally biased region" description="Basic and acidic residues" evidence="14">
    <location>
        <begin position="111"/>
        <end position="125"/>
    </location>
</feature>
<evidence type="ECO:0000256" key="15">
    <source>
        <dbReference type="SAM" id="Phobius"/>
    </source>
</evidence>
<feature type="domain" description="RING-type" evidence="17">
    <location>
        <begin position="814"/>
        <end position="855"/>
    </location>
</feature>
<keyword evidence="7" id="KW-0479">Metal-binding</keyword>
<keyword evidence="19" id="KW-1185">Reference proteome</keyword>
<feature type="compositionally biased region" description="Acidic residues" evidence="14">
    <location>
        <begin position="674"/>
        <end position="686"/>
    </location>
</feature>
<evidence type="ECO:0000256" key="12">
    <source>
        <dbReference type="ARBA" id="ARBA00023136"/>
    </source>
</evidence>
<evidence type="ECO:0000256" key="5">
    <source>
        <dbReference type="ARBA" id="ARBA00022679"/>
    </source>
</evidence>
<keyword evidence="9" id="KW-0833">Ubl conjugation pathway</keyword>
<evidence type="ECO:0000313" key="18">
    <source>
        <dbReference type="EMBL" id="GIQ79571.1"/>
    </source>
</evidence>
<dbReference type="SUPFAM" id="SSF57850">
    <property type="entry name" value="RING/U-box"/>
    <property type="match status" value="1"/>
</dbReference>
<keyword evidence="16" id="KW-0732">Signal</keyword>
<dbReference type="EC" id="2.3.2.27" evidence="4"/>
<evidence type="ECO:0000256" key="8">
    <source>
        <dbReference type="ARBA" id="ARBA00022771"/>
    </source>
</evidence>
<dbReference type="PANTHER" id="PTHR14155:SF627">
    <property type="entry name" value="OS06G0192800 PROTEIN"/>
    <property type="match status" value="1"/>
</dbReference>
<evidence type="ECO:0000259" key="17">
    <source>
        <dbReference type="PROSITE" id="PS50089"/>
    </source>
</evidence>
<sequence length="863" mass="92889">MQGLPLSLLLLLAVLVVSECAYPDANASVLGLVVTKVTPPLPRVSGVLRGVLQTLGVDWMVPTNWYNWHSRNGDTGVGVEGGTLSEEYIGVWEGSLVGEVPVDTTLLPSPVKEEAREGEREREAEAEGETGAVGTITMYTGTTQLQVVDTQPGTDTTVYDTVTGVLTVRAGASLLCTFFRWAVVGRVYAGTGRVVLQGSPTFDPSSEYPAFTVDNLVEDLDSAGSDPSVSWPPFNTEDVIPNTTISDPMKATLEVYLEPSEWSAGMVHDTIPVYPHGDKQSGVIDIGPYTIDTEDCQAGTAFSREYRLTFNMQVGVSDPASYTKIATRYGRLSLAGSVGCALGWYLLKRHYQEDPSIQTRVSALGLTLLVISDSSLSLLNLGTAVLIPPIMTALTVASIVQLMSAGVFGVALALTTQHIEVPGTNAPTRSYAAVYLSQFTLLTLWLFFGETGVLASLITFSLWPLCQILKTARSRTLSPFSPLALFLFTVPRVWFLGYLFMYRRNVLVFTPSAPYALASLLGTLCLMGVMCLQRVSATLGLEIPAKNRWTYEQDVPQSIIDQCQIDYALGGIEGSSASSSEAEREPEEPPYHVSMSGRLRTRSPTSEPTTTPSVALSPALDTHTDGASVQKGPIPYDIDESARGIGRTDAPPLGPLGVGDATPTSGFTRMMSEGEADGDCATDDDGPPPSTSERGVEASIPTTDICTVDGSQAISRDTPVLSGSVSEGTSPCDVVFPPVPWEDGDRQFNNPSGTFSVLLSRLRRASQSLWQCTTGILVKLIAAPGGTRVRQADTSPEQAEPSLDPHDPLTLLTCPVCLGRLSHDCRVWVTPCNHVYHRHCLRGWINQHRTCPYCRADLPVCYE</sequence>
<dbReference type="GO" id="GO:0061630">
    <property type="term" value="F:ubiquitin protein ligase activity"/>
    <property type="evidence" value="ECO:0007669"/>
    <property type="project" value="UniProtKB-EC"/>
</dbReference>
<evidence type="ECO:0000256" key="1">
    <source>
        <dbReference type="ARBA" id="ARBA00000900"/>
    </source>
</evidence>
<dbReference type="PANTHER" id="PTHR14155">
    <property type="entry name" value="RING FINGER DOMAIN-CONTAINING"/>
    <property type="match status" value="1"/>
</dbReference>
<reference evidence="18 19" key="1">
    <citation type="journal article" date="2018" name="PLoS ONE">
        <title>The draft genome of Kipferlia bialata reveals reductive genome evolution in fornicate parasites.</title>
        <authorList>
            <person name="Tanifuji G."/>
            <person name="Takabayashi S."/>
            <person name="Kume K."/>
            <person name="Takagi M."/>
            <person name="Nakayama T."/>
            <person name="Kamikawa R."/>
            <person name="Inagaki Y."/>
            <person name="Hashimoto T."/>
        </authorList>
    </citation>
    <scope>NUCLEOTIDE SEQUENCE [LARGE SCALE GENOMIC DNA]</scope>
    <source>
        <strain evidence="18">NY0173</strain>
    </source>
</reference>
<keyword evidence="11 15" id="KW-1133">Transmembrane helix</keyword>
<comment type="catalytic activity">
    <reaction evidence="1">
        <text>S-ubiquitinyl-[E2 ubiquitin-conjugating enzyme]-L-cysteine + [acceptor protein]-L-lysine = [E2 ubiquitin-conjugating enzyme]-L-cysteine + N(6)-ubiquitinyl-[acceptor protein]-L-lysine.</text>
        <dbReference type="EC" id="2.3.2.27"/>
    </reaction>
</comment>
<feature type="compositionally biased region" description="Low complexity" evidence="14">
    <location>
        <begin position="602"/>
        <end position="613"/>
    </location>
</feature>
<evidence type="ECO:0000256" key="14">
    <source>
        <dbReference type="SAM" id="MobiDB-lite"/>
    </source>
</evidence>
<keyword evidence="5" id="KW-0808">Transferase</keyword>
<keyword evidence="10" id="KW-0862">Zinc</keyword>
<evidence type="ECO:0000256" key="4">
    <source>
        <dbReference type="ARBA" id="ARBA00012483"/>
    </source>
</evidence>
<evidence type="ECO:0000256" key="16">
    <source>
        <dbReference type="SAM" id="SignalP"/>
    </source>
</evidence>